<dbReference type="Proteomes" id="UP001183643">
    <property type="component" value="Unassembled WGS sequence"/>
</dbReference>
<dbReference type="EMBL" id="JAVDYB010000001">
    <property type="protein sequence ID" value="MDR7275119.1"/>
    <property type="molecule type" value="Genomic_DNA"/>
</dbReference>
<accession>A0AAE3YJW9</accession>
<feature type="chain" id="PRO_5041942221" evidence="1">
    <location>
        <begin position="28"/>
        <end position="302"/>
    </location>
</feature>
<keyword evidence="1" id="KW-0732">Signal</keyword>
<comment type="caution">
    <text evidence="2">The sequence shown here is derived from an EMBL/GenBank/DDBJ whole genome shotgun (WGS) entry which is preliminary data.</text>
</comment>
<sequence length="302" mass="32236">MRRTLMSTIVLATAAALLPAAPAAARAAAPSLDARPPAAVGSGQNSIEFPVTLTGTGGQDRAYLRLTITPVPGGDVRPLARTLLLTYDGASRRPLTYTTQGDTLIATTPSLTGVAEGDTVTFQLGIALQPTTTAPHVDAMRVDIRTEALDAQGGVLAADPAPDRVTLFEPRAELIGLPAQVRVGTPFEVTVRTTNTTPLAYNLLLETIYLGRTGDSNRLVTVERRDGARWTTVPGPTDNYFWYVAGNYPSLQPGGVFEARLRMTFTDDAAAGEEPWLYHNVYTIFGTPIATDSRPFTILPRA</sequence>
<protein>
    <submittedName>
        <fullName evidence="2">Uncharacterized protein</fullName>
    </submittedName>
</protein>
<organism evidence="2 3">
    <name type="scientific">Catenuloplanes atrovinosus</name>
    <dbReference type="NCBI Taxonomy" id="137266"/>
    <lineage>
        <taxon>Bacteria</taxon>
        <taxon>Bacillati</taxon>
        <taxon>Actinomycetota</taxon>
        <taxon>Actinomycetes</taxon>
        <taxon>Micromonosporales</taxon>
        <taxon>Micromonosporaceae</taxon>
        <taxon>Catenuloplanes</taxon>
    </lineage>
</organism>
<reference evidence="2" key="1">
    <citation type="submission" date="2023-07" db="EMBL/GenBank/DDBJ databases">
        <title>Sequencing the genomes of 1000 actinobacteria strains.</title>
        <authorList>
            <person name="Klenk H.-P."/>
        </authorList>
    </citation>
    <scope>NUCLEOTIDE SEQUENCE</scope>
    <source>
        <strain evidence="2">DSM 44707</strain>
    </source>
</reference>
<name>A0AAE3YJW9_9ACTN</name>
<feature type="signal peptide" evidence="1">
    <location>
        <begin position="1"/>
        <end position="27"/>
    </location>
</feature>
<evidence type="ECO:0000313" key="3">
    <source>
        <dbReference type="Proteomes" id="UP001183643"/>
    </source>
</evidence>
<dbReference type="AlphaFoldDB" id="A0AAE3YJW9"/>
<evidence type="ECO:0000256" key="1">
    <source>
        <dbReference type="SAM" id="SignalP"/>
    </source>
</evidence>
<proteinExistence type="predicted"/>
<dbReference type="RefSeq" id="WP_310365692.1">
    <property type="nucleotide sequence ID" value="NZ_JAVDYB010000001.1"/>
</dbReference>
<keyword evidence="3" id="KW-1185">Reference proteome</keyword>
<evidence type="ECO:0000313" key="2">
    <source>
        <dbReference type="EMBL" id="MDR7275119.1"/>
    </source>
</evidence>
<gene>
    <name evidence="2" type="ORF">J2S41_001897</name>
</gene>